<evidence type="ECO:0000256" key="2">
    <source>
        <dbReference type="ARBA" id="ARBA00004533"/>
    </source>
</evidence>
<keyword evidence="18" id="KW-1185">Reference proteome</keyword>
<keyword evidence="5" id="KW-1003">Cell membrane</keyword>
<dbReference type="EC" id="7.4.2.10" evidence="13"/>
<evidence type="ECO:0000256" key="7">
    <source>
        <dbReference type="ARBA" id="ARBA00022741"/>
    </source>
</evidence>
<evidence type="ECO:0000256" key="14">
    <source>
        <dbReference type="ARBA" id="ARBA00041187"/>
    </source>
</evidence>
<keyword evidence="7" id="KW-0547">Nucleotide-binding</keyword>
<keyword evidence="8 17" id="KW-0067">ATP-binding</keyword>
<comment type="subcellular location">
    <subcellularLocation>
        <location evidence="2">Cell inner membrane</location>
    </subcellularLocation>
    <subcellularLocation>
        <location evidence="1">Membrane</location>
        <topology evidence="1">Peripheral membrane protein</topology>
    </subcellularLocation>
</comment>
<dbReference type="GO" id="GO:0055085">
    <property type="term" value="P:transmembrane transport"/>
    <property type="evidence" value="ECO:0007669"/>
    <property type="project" value="UniProtKB-ARBA"/>
</dbReference>
<dbReference type="SUPFAM" id="SSF52540">
    <property type="entry name" value="P-loop containing nucleoside triphosphate hydrolases"/>
    <property type="match status" value="1"/>
</dbReference>
<dbReference type="CDD" id="cd03257">
    <property type="entry name" value="ABC_NikE_OppD_transporters"/>
    <property type="match status" value="1"/>
</dbReference>
<evidence type="ECO:0000256" key="8">
    <source>
        <dbReference type="ARBA" id="ARBA00022840"/>
    </source>
</evidence>
<dbReference type="EMBL" id="FUXL01000007">
    <property type="protein sequence ID" value="SKA16993.1"/>
    <property type="molecule type" value="Genomic_DNA"/>
</dbReference>
<evidence type="ECO:0000259" key="16">
    <source>
        <dbReference type="PROSITE" id="PS50893"/>
    </source>
</evidence>
<dbReference type="AlphaFoldDB" id="A0A1T4RM21"/>
<dbReference type="InterPro" id="IPR027417">
    <property type="entry name" value="P-loop_NTPase"/>
</dbReference>
<comment type="function">
    <text evidence="11">Part of the ABC transporter complex GsiABCD involved in glutathione import. Responsible for energy coupling to the transport system.</text>
</comment>
<accession>A0A1T4RM21</accession>
<dbReference type="InterPro" id="IPR003593">
    <property type="entry name" value="AAA+_ATPase"/>
</dbReference>
<dbReference type="InterPro" id="IPR003439">
    <property type="entry name" value="ABC_transporter-like_ATP-bd"/>
</dbReference>
<protein>
    <recommendedName>
        <fullName evidence="14">Glutathione import ATP-binding protein GsiA</fullName>
        <ecNumber evidence="13">7.4.2.10</ecNumber>
    </recommendedName>
</protein>
<dbReference type="STRING" id="1365950.SAMN05428963_10772"/>
<dbReference type="PANTHER" id="PTHR43776:SF15">
    <property type="entry name" value="GLUTATHIONE IMPORT ATP-BINDING PROTEIN GSIA"/>
    <property type="match status" value="1"/>
</dbReference>
<dbReference type="Gene3D" id="3.40.50.300">
    <property type="entry name" value="P-loop containing nucleotide triphosphate hydrolases"/>
    <property type="match status" value="1"/>
</dbReference>
<comment type="subunit">
    <text evidence="3">The complex is composed of two ATP-binding proteins (GsiA), two transmembrane proteins (GsiC and GsiD) and a solute-binding protein (GsiB).</text>
</comment>
<evidence type="ECO:0000256" key="3">
    <source>
        <dbReference type="ARBA" id="ARBA00011469"/>
    </source>
</evidence>
<keyword evidence="6" id="KW-0997">Cell inner membrane</keyword>
<evidence type="ECO:0000256" key="12">
    <source>
        <dbReference type="ARBA" id="ARBA00038416"/>
    </source>
</evidence>
<dbReference type="PROSITE" id="PS00211">
    <property type="entry name" value="ABC_TRANSPORTER_1"/>
    <property type="match status" value="1"/>
</dbReference>
<gene>
    <name evidence="17" type="ORF">SAMN05428963_10772</name>
</gene>
<keyword evidence="9" id="KW-1278">Translocase</keyword>
<organism evidence="17 18">
    <name type="scientific">Consotaella salsifontis</name>
    <dbReference type="NCBI Taxonomy" id="1365950"/>
    <lineage>
        <taxon>Bacteria</taxon>
        <taxon>Pseudomonadati</taxon>
        <taxon>Pseudomonadota</taxon>
        <taxon>Alphaproteobacteria</taxon>
        <taxon>Hyphomicrobiales</taxon>
        <taxon>Aurantimonadaceae</taxon>
        <taxon>Consotaella</taxon>
    </lineage>
</organism>
<keyword evidence="10" id="KW-0472">Membrane</keyword>
<evidence type="ECO:0000256" key="1">
    <source>
        <dbReference type="ARBA" id="ARBA00004170"/>
    </source>
</evidence>
<evidence type="ECO:0000256" key="5">
    <source>
        <dbReference type="ARBA" id="ARBA00022475"/>
    </source>
</evidence>
<feature type="domain" description="ABC transporter" evidence="16">
    <location>
        <begin position="8"/>
        <end position="244"/>
    </location>
</feature>
<evidence type="ECO:0000256" key="11">
    <source>
        <dbReference type="ARBA" id="ARBA00037530"/>
    </source>
</evidence>
<dbReference type="SMART" id="SM00382">
    <property type="entry name" value="AAA"/>
    <property type="match status" value="1"/>
</dbReference>
<dbReference type="InterPro" id="IPR017871">
    <property type="entry name" value="ABC_transporter-like_CS"/>
</dbReference>
<evidence type="ECO:0000256" key="10">
    <source>
        <dbReference type="ARBA" id="ARBA00023136"/>
    </source>
</evidence>
<comment type="catalytic activity">
    <reaction evidence="15">
        <text>glutathione(out) + ATP + H2O = glutathione(in) + ADP + phosphate + H(+)</text>
        <dbReference type="Rhea" id="RHEA:29791"/>
        <dbReference type="ChEBI" id="CHEBI:15377"/>
        <dbReference type="ChEBI" id="CHEBI:15378"/>
        <dbReference type="ChEBI" id="CHEBI:30616"/>
        <dbReference type="ChEBI" id="CHEBI:43474"/>
        <dbReference type="ChEBI" id="CHEBI:57925"/>
        <dbReference type="ChEBI" id="CHEBI:456216"/>
        <dbReference type="EC" id="7.4.2.10"/>
    </reaction>
</comment>
<evidence type="ECO:0000256" key="4">
    <source>
        <dbReference type="ARBA" id="ARBA00022448"/>
    </source>
</evidence>
<evidence type="ECO:0000256" key="15">
    <source>
        <dbReference type="ARBA" id="ARBA00047640"/>
    </source>
</evidence>
<dbReference type="GO" id="GO:0005524">
    <property type="term" value="F:ATP binding"/>
    <property type="evidence" value="ECO:0007669"/>
    <property type="project" value="UniProtKB-KW"/>
</dbReference>
<name>A0A1T4RM21_9HYPH</name>
<evidence type="ECO:0000256" key="13">
    <source>
        <dbReference type="ARBA" id="ARBA00039050"/>
    </source>
</evidence>
<evidence type="ECO:0000256" key="6">
    <source>
        <dbReference type="ARBA" id="ARBA00022519"/>
    </source>
</evidence>
<dbReference type="GO" id="GO:0005886">
    <property type="term" value="C:plasma membrane"/>
    <property type="evidence" value="ECO:0007669"/>
    <property type="project" value="UniProtKB-SubCell"/>
</dbReference>
<dbReference type="InterPro" id="IPR050319">
    <property type="entry name" value="ABC_transp_ATP-bind"/>
</dbReference>
<dbReference type="Pfam" id="PF00005">
    <property type="entry name" value="ABC_tran"/>
    <property type="match status" value="1"/>
</dbReference>
<keyword evidence="4" id="KW-0813">Transport</keyword>
<dbReference type="Proteomes" id="UP000190135">
    <property type="component" value="Unassembled WGS sequence"/>
</dbReference>
<sequence length="268" mass="29091">MSETMIEVRDLDVVFDRGSPQENHVVRSVSFQAAKGETLGIVGESGCGKSTVLRCIAGLESHWSGEIHLAGRLVGKERSRDELKSAQMVFQDPYGSLHPRHRIGMALAEPHRAMGIGEGWNAVAGALTQVGLPADFANRFPHELSGGQRQRVAIARALMLSPPILLLDEPTSALDVSVQAEVLNLMCDLRDERTLTLLLVSHDLAVIGHMCDRVLVMKEGVFVDELTKDDIRFGRTHHEYSATLFEASLLGDDAPDAMARGAEAGFGS</sequence>
<evidence type="ECO:0000256" key="9">
    <source>
        <dbReference type="ARBA" id="ARBA00022967"/>
    </source>
</evidence>
<proteinExistence type="inferred from homology"/>
<dbReference type="PANTHER" id="PTHR43776">
    <property type="entry name" value="TRANSPORT ATP-BINDING PROTEIN"/>
    <property type="match status" value="1"/>
</dbReference>
<dbReference type="PROSITE" id="PS50893">
    <property type="entry name" value="ABC_TRANSPORTER_2"/>
    <property type="match status" value="1"/>
</dbReference>
<evidence type="ECO:0000313" key="17">
    <source>
        <dbReference type="EMBL" id="SKA16993.1"/>
    </source>
</evidence>
<comment type="similarity">
    <text evidence="12">Belongs to the ABC transporter superfamily. Glutathione importer (TC 3.A.1.5.11) family.</text>
</comment>
<evidence type="ECO:0000313" key="18">
    <source>
        <dbReference type="Proteomes" id="UP000190135"/>
    </source>
</evidence>
<dbReference type="GO" id="GO:0016887">
    <property type="term" value="F:ATP hydrolysis activity"/>
    <property type="evidence" value="ECO:0007669"/>
    <property type="project" value="InterPro"/>
</dbReference>
<reference evidence="18" key="1">
    <citation type="submission" date="2017-02" db="EMBL/GenBank/DDBJ databases">
        <authorList>
            <person name="Varghese N."/>
            <person name="Submissions S."/>
        </authorList>
    </citation>
    <scope>NUCLEOTIDE SEQUENCE [LARGE SCALE GENOMIC DNA]</scope>
    <source>
        <strain evidence="18">USBA 369</strain>
    </source>
</reference>